<keyword evidence="2" id="KW-1185">Reference proteome</keyword>
<reference evidence="2" key="1">
    <citation type="journal article" date="2019" name="Int. J. Syst. Evol. Microbiol.">
        <title>The Global Catalogue of Microorganisms (GCM) 10K type strain sequencing project: providing services to taxonomists for standard genome sequencing and annotation.</title>
        <authorList>
            <consortium name="The Broad Institute Genomics Platform"/>
            <consortium name="The Broad Institute Genome Sequencing Center for Infectious Disease"/>
            <person name="Wu L."/>
            <person name="Ma J."/>
        </authorList>
    </citation>
    <scope>NUCLEOTIDE SEQUENCE [LARGE SCALE GENOMIC DNA]</scope>
    <source>
        <strain evidence="2">JCM 31486</strain>
    </source>
</reference>
<organism evidence="1 2">
    <name type="scientific">Kibdelosporangium lantanae</name>
    <dbReference type="NCBI Taxonomy" id="1497396"/>
    <lineage>
        <taxon>Bacteria</taxon>
        <taxon>Bacillati</taxon>
        <taxon>Actinomycetota</taxon>
        <taxon>Actinomycetes</taxon>
        <taxon>Pseudonocardiales</taxon>
        <taxon>Pseudonocardiaceae</taxon>
        <taxon>Kibdelosporangium</taxon>
    </lineage>
</organism>
<evidence type="ECO:0000313" key="2">
    <source>
        <dbReference type="Proteomes" id="UP001597045"/>
    </source>
</evidence>
<proteinExistence type="predicted"/>
<accession>A0ABW3MAR3</accession>
<evidence type="ECO:0000313" key="1">
    <source>
        <dbReference type="EMBL" id="MFD1047865.1"/>
    </source>
</evidence>
<sequence>CRAQYAELGAHLGRLARPRHIGRLLETLDAGFLVGVDNDAFSDWNAERFCVQIGRIEKALFGRVLRPWERVDPVATIPPESWALIGMTPPAPLPAWHPNLLFVTVPDVPCDARATLDRFAAWAGMVSHLPLAFCVQDGAEAAGIPWDWPNLRCLFMAGSTGYKLSQEMADICREGKRRGLWIHGGRVNTRRRIRYMLGLGCVDSVDGSGFDKFRDAHLGWGLAEVSATSYQLVLGP</sequence>
<protein>
    <submittedName>
        <fullName evidence="1">Uncharacterized protein</fullName>
    </submittedName>
</protein>
<dbReference type="Proteomes" id="UP001597045">
    <property type="component" value="Unassembled WGS sequence"/>
</dbReference>
<comment type="caution">
    <text evidence="1">The sequence shown here is derived from an EMBL/GenBank/DDBJ whole genome shotgun (WGS) entry which is preliminary data.</text>
</comment>
<name>A0ABW3MAR3_9PSEU</name>
<dbReference type="EMBL" id="JBHTIS010001286">
    <property type="protein sequence ID" value="MFD1047865.1"/>
    <property type="molecule type" value="Genomic_DNA"/>
</dbReference>
<gene>
    <name evidence="1" type="ORF">ACFQ1S_21150</name>
</gene>
<feature type="non-terminal residue" evidence="1">
    <location>
        <position position="1"/>
    </location>
</feature>